<reference evidence="9 10" key="1">
    <citation type="submission" date="2018-08" db="EMBL/GenBank/DDBJ databases">
        <title>A genome reference for cultivated species of the human gut microbiota.</title>
        <authorList>
            <person name="Zou Y."/>
            <person name="Xue W."/>
            <person name="Luo G."/>
        </authorList>
    </citation>
    <scope>NUCLEOTIDE SEQUENCE [LARGE SCALE GENOMIC DNA]</scope>
    <source>
        <strain evidence="9 10">AF15-20</strain>
    </source>
</reference>
<evidence type="ECO:0000256" key="5">
    <source>
        <dbReference type="ARBA" id="ARBA00022989"/>
    </source>
</evidence>
<keyword evidence="5 7" id="KW-1133">Transmembrane helix</keyword>
<dbReference type="GO" id="GO:0016887">
    <property type="term" value="F:ATP hydrolysis activity"/>
    <property type="evidence" value="ECO:0007669"/>
    <property type="project" value="InterPro"/>
</dbReference>
<evidence type="ECO:0000259" key="8">
    <source>
        <dbReference type="PROSITE" id="PS50893"/>
    </source>
</evidence>
<sequence length="561" mass="65772">MDGIYMKKIKVFYKNVFYAIKYIYKIDKSYIFLEFLNVILTAFSSIFSVYSLKVLLDVFVQKKINVLTIMLFIIFTISIIVDYLQNKIEKQSIELKKIIMSERTNFDLYNSILNKNVLIFEDKEYYDKIYLNMTQGLSNILSLQNNLGKLLTQILSIIGIGSIVIQYDFRIIVLVLIVVLFSVILNFYQAKLDFKKNIDSIYPSRIFDYTTRTVYLKQYSKELRKFKIFEVIKAMYKKSVDDIYHINEKYAKKSIQVTMMQDILEFILQFCTIIILFFKYIVNEILISDFLVLYNSTMDLCLYIKSIFNIIPDFYQNSLYISEFKEIIESKKSESDNDCLNNYPFLLDSLKLENISFSFKSRRIIDNFNYEFQNNKIYLIQGKNGAGKSTLLNIICGLYKTACGDIYINGVIKAEQKWLKENVNIMFQDGQLYALPLIYNIIMRPIQNKDADEKLVWDLLDKVGIASKIQKLPLTIYTPISNELDDYGTSFSGGEMQKILLARSLANTKLINIYDEVSNAMDVESKKDAVKLIRKYYKNTITIVVSHDNEWNDYVDQIVKL</sequence>
<dbReference type="InterPro" id="IPR003593">
    <property type="entry name" value="AAA+_ATPase"/>
</dbReference>
<feature type="transmembrane region" description="Helical" evidence="7">
    <location>
        <begin position="30"/>
        <end position="52"/>
    </location>
</feature>
<dbReference type="Proteomes" id="UP000265489">
    <property type="component" value="Unassembled WGS sequence"/>
</dbReference>
<comment type="subcellular location">
    <subcellularLocation>
        <location evidence="1">Cell membrane</location>
        <topology evidence="1">Multi-pass membrane protein</topology>
    </subcellularLocation>
</comment>
<dbReference type="Gene3D" id="3.40.50.300">
    <property type="entry name" value="P-loop containing nucleotide triphosphate hydrolases"/>
    <property type="match status" value="1"/>
</dbReference>
<dbReference type="InterPro" id="IPR017871">
    <property type="entry name" value="ABC_transporter-like_CS"/>
</dbReference>
<feature type="transmembrane region" description="Helical" evidence="7">
    <location>
        <begin position="171"/>
        <end position="188"/>
    </location>
</feature>
<dbReference type="PROSITE" id="PS50893">
    <property type="entry name" value="ABC_TRANSPORTER_2"/>
    <property type="match status" value="1"/>
</dbReference>
<evidence type="ECO:0000256" key="3">
    <source>
        <dbReference type="ARBA" id="ARBA00022741"/>
    </source>
</evidence>
<dbReference type="Gene3D" id="1.20.1560.10">
    <property type="entry name" value="ABC transporter type 1, transmembrane domain"/>
    <property type="match status" value="1"/>
</dbReference>
<feature type="transmembrane region" description="Helical" evidence="7">
    <location>
        <begin position="263"/>
        <end position="282"/>
    </location>
</feature>
<evidence type="ECO:0000256" key="7">
    <source>
        <dbReference type="SAM" id="Phobius"/>
    </source>
</evidence>
<dbReference type="SUPFAM" id="SSF52540">
    <property type="entry name" value="P-loop containing nucleoside triphosphate hydrolases"/>
    <property type="match status" value="1"/>
</dbReference>
<evidence type="ECO:0000256" key="2">
    <source>
        <dbReference type="ARBA" id="ARBA00022692"/>
    </source>
</evidence>
<dbReference type="PROSITE" id="PS00211">
    <property type="entry name" value="ABC_TRANSPORTER_1"/>
    <property type="match status" value="1"/>
</dbReference>
<dbReference type="GO" id="GO:0005524">
    <property type="term" value="F:ATP binding"/>
    <property type="evidence" value="ECO:0007669"/>
    <property type="project" value="UniProtKB-KW"/>
</dbReference>
<evidence type="ECO:0000256" key="4">
    <source>
        <dbReference type="ARBA" id="ARBA00022840"/>
    </source>
</evidence>
<dbReference type="InterPro" id="IPR036640">
    <property type="entry name" value="ABC1_TM_sf"/>
</dbReference>
<evidence type="ECO:0000313" key="10">
    <source>
        <dbReference type="Proteomes" id="UP000265489"/>
    </source>
</evidence>
<dbReference type="InterPro" id="IPR027417">
    <property type="entry name" value="P-loop_NTPase"/>
</dbReference>
<organism evidence="9 10">
    <name type="scientific">Holdemanella biformis</name>
    <dbReference type="NCBI Taxonomy" id="1735"/>
    <lineage>
        <taxon>Bacteria</taxon>
        <taxon>Bacillati</taxon>
        <taxon>Bacillota</taxon>
        <taxon>Erysipelotrichia</taxon>
        <taxon>Erysipelotrichales</taxon>
        <taxon>Erysipelotrichaceae</taxon>
        <taxon>Holdemanella</taxon>
    </lineage>
</organism>
<dbReference type="InterPro" id="IPR003439">
    <property type="entry name" value="ABC_transporter-like_ATP-bd"/>
</dbReference>
<evidence type="ECO:0000313" key="9">
    <source>
        <dbReference type="EMBL" id="RGU90731.1"/>
    </source>
</evidence>
<evidence type="ECO:0000256" key="6">
    <source>
        <dbReference type="ARBA" id="ARBA00023136"/>
    </source>
</evidence>
<dbReference type="SUPFAM" id="SSF90123">
    <property type="entry name" value="ABC transporter transmembrane region"/>
    <property type="match status" value="1"/>
</dbReference>
<protein>
    <submittedName>
        <fullName evidence="9">ABC transporter ATP-binding protein</fullName>
    </submittedName>
</protein>
<dbReference type="SMART" id="SM00382">
    <property type="entry name" value="AAA"/>
    <property type="match status" value="1"/>
</dbReference>
<keyword evidence="3" id="KW-0547">Nucleotide-binding</keyword>
<evidence type="ECO:0000256" key="1">
    <source>
        <dbReference type="ARBA" id="ARBA00004651"/>
    </source>
</evidence>
<feature type="domain" description="ABC transporter" evidence="8">
    <location>
        <begin position="350"/>
        <end position="561"/>
    </location>
</feature>
<dbReference type="Pfam" id="PF00005">
    <property type="entry name" value="ABC_tran"/>
    <property type="match status" value="1"/>
</dbReference>
<dbReference type="EMBL" id="QRYQ01000015">
    <property type="protein sequence ID" value="RGU90731.1"/>
    <property type="molecule type" value="Genomic_DNA"/>
</dbReference>
<dbReference type="PANTHER" id="PTHR24221:SF654">
    <property type="entry name" value="ATP-BINDING CASSETTE SUB-FAMILY B MEMBER 6"/>
    <property type="match status" value="1"/>
</dbReference>
<keyword evidence="4 9" id="KW-0067">ATP-binding</keyword>
<accession>A0A395W819</accession>
<proteinExistence type="predicted"/>
<dbReference type="AlphaFoldDB" id="A0A395W819"/>
<dbReference type="PANTHER" id="PTHR24221">
    <property type="entry name" value="ATP-BINDING CASSETTE SUB-FAMILY B"/>
    <property type="match status" value="1"/>
</dbReference>
<feature type="transmembrane region" description="Helical" evidence="7">
    <location>
        <begin position="64"/>
        <end position="84"/>
    </location>
</feature>
<keyword evidence="2 7" id="KW-0812">Transmembrane</keyword>
<dbReference type="GO" id="GO:0005886">
    <property type="term" value="C:plasma membrane"/>
    <property type="evidence" value="ECO:0007669"/>
    <property type="project" value="UniProtKB-SubCell"/>
</dbReference>
<dbReference type="InterPro" id="IPR039421">
    <property type="entry name" value="Type_1_exporter"/>
</dbReference>
<dbReference type="GO" id="GO:0034040">
    <property type="term" value="F:ATPase-coupled lipid transmembrane transporter activity"/>
    <property type="evidence" value="ECO:0007669"/>
    <property type="project" value="TreeGrafter"/>
</dbReference>
<comment type="caution">
    <text evidence="9">The sequence shown here is derived from an EMBL/GenBank/DDBJ whole genome shotgun (WGS) entry which is preliminary data.</text>
</comment>
<name>A0A395W819_9FIRM</name>
<keyword evidence="6 7" id="KW-0472">Membrane</keyword>
<feature type="transmembrane region" description="Helical" evidence="7">
    <location>
        <begin position="147"/>
        <end position="165"/>
    </location>
</feature>
<gene>
    <name evidence="9" type="ORF">DWW32_08015</name>
</gene>